<evidence type="ECO:0000256" key="5">
    <source>
        <dbReference type="ARBA" id="ARBA00052218"/>
    </source>
</evidence>
<organism evidence="14 15">
    <name type="scientific">Dyadobacter jejuensis</name>
    <dbReference type="NCBI Taxonomy" id="1082580"/>
    <lineage>
        <taxon>Bacteria</taxon>
        <taxon>Pseudomonadati</taxon>
        <taxon>Bacteroidota</taxon>
        <taxon>Cytophagia</taxon>
        <taxon>Cytophagales</taxon>
        <taxon>Spirosomataceae</taxon>
        <taxon>Dyadobacter</taxon>
    </lineage>
</organism>
<evidence type="ECO:0000256" key="2">
    <source>
        <dbReference type="ARBA" id="ARBA00022679"/>
    </source>
</evidence>
<keyword evidence="4" id="KW-0067">ATP-binding</keyword>
<dbReference type="Pfam" id="PF00899">
    <property type="entry name" value="ThiF"/>
    <property type="match status" value="1"/>
</dbReference>
<evidence type="ECO:0000256" key="11">
    <source>
        <dbReference type="ARBA" id="ARBA00075328"/>
    </source>
</evidence>
<keyword evidence="15" id="KW-1185">Reference proteome</keyword>
<comment type="function">
    <text evidence="6">Catalyzes the adenylation by ATP of the carboxyl group of the C-terminal glycine of sulfur carrier protein MoaD.</text>
</comment>
<dbReference type="GO" id="GO:0004792">
    <property type="term" value="F:thiosulfate-cyanide sulfurtransferase activity"/>
    <property type="evidence" value="ECO:0007669"/>
    <property type="project" value="TreeGrafter"/>
</dbReference>
<evidence type="ECO:0000259" key="13">
    <source>
        <dbReference type="PROSITE" id="PS50206"/>
    </source>
</evidence>
<dbReference type="GO" id="GO:0061605">
    <property type="term" value="F:molybdopterin-synthase adenylyltransferase activity"/>
    <property type="evidence" value="ECO:0007669"/>
    <property type="project" value="UniProtKB-EC"/>
</dbReference>
<sequence>MNFEPQERKRYSRQIVMPELGLSGQEKLKNARVLVVGAGGLGCPVLQYLTAAGVGHIGIVDDDRVALTNLHRQILYGPEDVGLGKAITAKEKLEKQNPYVTFEVFEERITQKNAYYILPGYDLVVDGSDNFPTRYTLSDASYKVGIPMVFGSILRFEGQVSVFNYQGGPTYRCLFPDASEGDSCAEAGVLGILPGIIGSLMANEVVKIICEMGEVLSGQLLIYNALNNSTHTFQFKKDPAQLQPMESQAKTGQLAEVSEPKEAYSQPILASQDAQESHRFETQIPFHTYEERLASNAEQLYLVDVREEYEFEEDPINGINIPLPDLPQSLTTMPADKTIVFYCRSGRRSQMAQKLLQQNGYQGESYWMKEE</sequence>
<evidence type="ECO:0000313" key="15">
    <source>
        <dbReference type="Proteomes" id="UP000245880"/>
    </source>
</evidence>
<dbReference type="OrthoDB" id="9804286at2"/>
<keyword evidence="14" id="KW-0548">Nucleotidyltransferase</keyword>
<dbReference type="RefSeq" id="WP_109673648.1">
    <property type="nucleotide sequence ID" value="NZ_QGDT01000003.1"/>
</dbReference>
<evidence type="ECO:0000256" key="1">
    <source>
        <dbReference type="ARBA" id="ARBA00009919"/>
    </source>
</evidence>
<name>A0A316B7X8_9BACT</name>
<accession>A0A316B7X8</accession>
<feature type="domain" description="Rhodanese" evidence="13">
    <location>
        <begin position="296"/>
        <end position="371"/>
    </location>
</feature>
<evidence type="ECO:0000256" key="7">
    <source>
        <dbReference type="ARBA" id="ARBA00063809"/>
    </source>
</evidence>
<dbReference type="GO" id="GO:0008641">
    <property type="term" value="F:ubiquitin-like modifier activating enzyme activity"/>
    <property type="evidence" value="ECO:0007669"/>
    <property type="project" value="InterPro"/>
</dbReference>
<dbReference type="FunFam" id="3.40.50.720:FF:000033">
    <property type="entry name" value="Adenylyltransferase and sulfurtransferase MOCS3"/>
    <property type="match status" value="1"/>
</dbReference>
<keyword evidence="2 14" id="KW-0808">Transferase</keyword>
<dbReference type="InterPro" id="IPR035985">
    <property type="entry name" value="Ubiquitin-activating_enz"/>
</dbReference>
<dbReference type="AlphaFoldDB" id="A0A316B7X8"/>
<proteinExistence type="inferred from homology"/>
<dbReference type="InterPro" id="IPR045886">
    <property type="entry name" value="ThiF/MoeB/HesA"/>
</dbReference>
<dbReference type="EMBL" id="QGDT01000003">
    <property type="protein sequence ID" value="PWJ58707.1"/>
    <property type="molecule type" value="Genomic_DNA"/>
</dbReference>
<gene>
    <name evidence="14" type="ORF">CLV98_10372</name>
</gene>
<dbReference type="Pfam" id="PF00581">
    <property type="entry name" value="Rhodanese"/>
    <property type="match status" value="1"/>
</dbReference>
<evidence type="ECO:0000256" key="3">
    <source>
        <dbReference type="ARBA" id="ARBA00022741"/>
    </source>
</evidence>
<evidence type="ECO:0000256" key="4">
    <source>
        <dbReference type="ARBA" id="ARBA00022840"/>
    </source>
</evidence>
<dbReference type="GO" id="GO:0008146">
    <property type="term" value="F:sulfotransferase activity"/>
    <property type="evidence" value="ECO:0007669"/>
    <property type="project" value="TreeGrafter"/>
</dbReference>
<dbReference type="GO" id="GO:0005829">
    <property type="term" value="C:cytosol"/>
    <property type="evidence" value="ECO:0007669"/>
    <property type="project" value="TreeGrafter"/>
</dbReference>
<protein>
    <recommendedName>
        <fullName evidence="9">Molybdopterin-synthase adenylyltransferase</fullName>
        <ecNumber evidence="8">2.7.7.80</ecNumber>
    </recommendedName>
    <alternativeName>
        <fullName evidence="12">MoaD protein adenylase</fullName>
    </alternativeName>
    <alternativeName>
        <fullName evidence="10">Molybdopterin-converting factor subunit 1 adenylase</fullName>
    </alternativeName>
    <alternativeName>
        <fullName evidence="11">Sulfur carrier protein MoaD adenylyltransferase</fullName>
    </alternativeName>
</protein>
<dbReference type="PANTHER" id="PTHR10953:SF102">
    <property type="entry name" value="ADENYLYLTRANSFERASE AND SULFURTRANSFERASE MOCS3"/>
    <property type="match status" value="1"/>
</dbReference>
<dbReference type="InterPro" id="IPR000594">
    <property type="entry name" value="ThiF_NAD_FAD-bd"/>
</dbReference>
<comment type="caution">
    <text evidence="14">The sequence shown here is derived from an EMBL/GenBank/DDBJ whole genome shotgun (WGS) entry which is preliminary data.</text>
</comment>
<evidence type="ECO:0000256" key="6">
    <source>
        <dbReference type="ARBA" id="ARBA00055169"/>
    </source>
</evidence>
<dbReference type="Proteomes" id="UP000245880">
    <property type="component" value="Unassembled WGS sequence"/>
</dbReference>
<dbReference type="SUPFAM" id="SSF69572">
    <property type="entry name" value="Activating enzymes of the ubiquitin-like proteins"/>
    <property type="match status" value="1"/>
</dbReference>
<evidence type="ECO:0000256" key="10">
    <source>
        <dbReference type="ARBA" id="ARBA00075110"/>
    </source>
</evidence>
<evidence type="ECO:0000256" key="12">
    <source>
        <dbReference type="ARBA" id="ARBA00078531"/>
    </source>
</evidence>
<dbReference type="Gene3D" id="3.40.250.10">
    <property type="entry name" value="Rhodanese-like domain"/>
    <property type="match status" value="1"/>
</dbReference>
<dbReference type="PROSITE" id="PS50206">
    <property type="entry name" value="RHODANESE_3"/>
    <property type="match status" value="1"/>
</dbReference>
<dbReference type="CDD" id="cd00757">
    <property type="entry name" value="ThiF_MoeB_HesA_family"/>
    <property type="match status" value="1"/>
</dbReference>
<dbReference type="InterPro" id="IPR001763">
    <property type="entry name" value="Rhodanese-like_dom"/>
</dbReference>
<comment type="similarity">
    <text evidence="1">Belongs to the HesA/MoeB/ThiF family.</text>
</comment>
<dbReference type="Gene3D" id="3.40.50.720">
    <property type="entry name" value="NAD(P)-binding Rossmann-like Domain"/>
    <property type="match status" value="1"/>
</dbReference>
<evidence type="ECO:0000256" key="9">
    <source>
        <dbReference type="ARBA" id="ARBA00073635"/>
    </source>
</evidence>
<comment type="subunit">
    <text evidence="7">Homodimer. Forms a stable heterotetrameric complex of 2 MoeB and 2 MoaD during adenylation of MoaD.</text>
</comment>
<dbReference type="GO" id="GO:0005524">
    <property type="term" value="F:ATP binding"/>
    <property type="evidence" value="ECO:0007669"/>
    <property type="project" value="UniProtKB-KW"/>
</dbReference>
<dbReference type="CDD" id="cd00158">
    <property type="entry name" value="RHOD"/>
    <property type="match status" value="1"/>
</dbReference>
<dbReference type="PANTHER" id="PTHR10953">
    <property type="entry name" value="UBIQUITIN-ACTIVATING ENZYME E1"/>
    <property type="match status" value="1"/>
</dbReference>
<dbReference type="EC" id="2.7.7.80" evidence="8"/>
<evidence type="ECO:0000256" key="8">
    <source>
        <dbReference type="ARBA" id="ARBA00066884"/>
    </source>
</evidence>
<dbReference type="SMART" id="SM00450">
    <property type="entry name" value="RHOD"/>
    <property type="match status" value="1"/>
</dbReference>
<evidence type="ECO:0000313" key="14">
    <source>
        <dbReference type="EMBL" id="PWJ58707.1"/>
    </source>
</evidence>
<reference evidence="14 15" key="1">
    <citation type="submission" date="2018-03" db="EMBL/GenBank/DDBJ databases">
        <title>Genomic Encyclopedia of Archaeal and Bacterial Type Strains, Phase II (KMG-II): from individual species to whole genera.</title>
        <authorList>
            <person name="Goeker M."/>
        </authorList>
    </citation>
    <scope>NUCLEOTIDE SEQUENCE [LARGE SCALE GENOMIC DNA]</scope>
    <source>
        <strain evidence="14 15">DSM 100346</strain>
    </source>
</reference>
<dbReference type="InterPro" id="IPR036873">
    <property type="entry name" value="Rhodanese-like_dom_sf"/>
</dbReference>
<dbReference type="NCBIfam" id="NF004281">
    <property type="entry name" value="PRK05690.1"/>
    <property type="match status" value="1"/>
</dbReference>
<keyword evidence="3" id="KW-0547">Nucleotide-binding</keyword>
<comment type="catalytic activity">
    <reaction evidence="5">
        <text>[molybdopterin-synthase sulfur-carrier protein]-C-terminal Gly-Gly + ATP + H(+) = [molybdopterin-synthase sulfur-carrier protein]-C-terminal Gly-Gly-AMP + diphosphate</text>
        <dbReference type="Rhea" id="RHEA:43616"/>
        <dbReference type="Rhea" id="RHEA-COMP:12159"/>
        <dbReference type="Rhea" id="RHEA-COMP:12202"/>
        <dbReference type="ChEBI" id="CHEBI:15378"/>
        <dbReference type="ChEBI" id="CHEBI:30616"/>
        <dbReference type="ChEBI" id="CHEBI:33019"/>
        <dbReference type="ChEBI" id="CHEBI:90618"/>
        <dbReference type="ChEBI" id="CHEBI:90778"/>
        <dbReference type="EC" id="2.7.7.80"/>
    </reaction>
</comment>